<protein>
    <submittedName>
        <fullName evidence="1">Uncharacterized protein</fullName>
    </submittedName>
</protein>
<name>A0AA49JSV7_9BACT</name>
<dbReference type="KEGG" id="pspc:Strain318_000605"/>
<organism evidence="1">
    <name type="scientific">Pseudogemmatithrix spongiicola</name>
    <dbReference type="NCBI Taxonomy" id="3062599"/>
    <lineage>
        <taxon>Bacteria</taxon>
        <taxon>Pseudomonadati</taxon>
        <taxon>Gemmatimonadota</taxon>
        <taxon>Gemmatimonadia</taxon>
        <taxon>Gemmatimonadales</taxon>
        <taxon>Gemmatimonadaceae</taxon>
        <taxon>Pseudogemmatithrix</taxon>
    </lineage>
</organism>
<accession>A0AA49JSV7</accession>
<proteinExistence type="predicted"/>
<accession>A0AA49JY92</accession>
<dbReference type="EMBL" id="CP130613">
    <property type="protein sequence ID" value="WKW14272.1"/>
    <property type="molecule type" value="Genomic_DNA"/>
</dbReference>
<evidence type="ECO:0000313" key="2">
    <source>
        <dbReference type="EMBL" id="WKW14272.1"/>
    </source>
</evidence>
<evidence type="ECO:0000313" key="1">
    <source>
        <dbReference type="EMBL" id="WKW11362.1"/>
    </source>
</evidence>
<sequence length="195" mass="22259">MSNVEIVTFAVFALGGASKVVDTEDIAIESHAIAPSRFAWTKYPDQVNLELVRVFLSDAKKKSHGWLAGTGKDGWSLTPKGLKWVKENEHRMRSTEFSSRARRDRRSASPDERRWRREELRLRSLPAARAWIESRRPPTSAEAMVVFRIDSYVNAQMRDLKITRLLELFAQEPDLLEFVQAAADAIQPGERHEGL</sequence>
<gene>
    <name evidence="1" type="ORF">Strain138_000605</name>
    <name evidence="2" type="ORF">Strain318_000605</name>
</gene>
<dbReference type="EMBL" id="CP130612">
    <property type="protein sequence ID" value="WKW11362.1"/>
    <property type="molecule type" value="Genomic_DNA"/>
</dbReference>
<dbReference type="Proteomes" id="UP001229955">
    <property type="component" value="Chromosome"/>
</dbReference>
<dbReference type="AlphaFoldDB" id="A0AA49JSV7"/>
<dbReference type="RefSeq" id="WP_367887061.1">
    <property type="nucleotide sequence ID" value="NZ_CP130612.1"/>
</dbReference>
<evidence type="ECO:0000313" key="3">
    <source>
        <dbReference type="Proteomes" id="UP001229955"/>
    </source>
</evidence>
<keyword evidence="3" id="KW-1185">Reference proteome</keyword>
<reference evidence="1" key="1">
    <citation type="submission" date="2023-07" db="EMBL/GenBank/DDBJ databases">
        <authorList>
            <person name="Haufschild T."/>
            <person name="Kallscheuer N."/>
            <person name="Hammer J."/>
            <person name="Kohn T."/>
            <person name="Kabuu M."/>
            <person name="Jogler M."/>
            <person name="Wohfarth N."/>
            <person name="Heuer A."/>
            <person name="Rohde M."/>
            <person name="van Teeseling M.C.F."/>
            <person name="Jogler C."/>
        </authorList>
    </citation>
    <scope>NUCLEOTIDE SEQUENCE</scope>
    <source>
        <strain evidence="1">Strain 138</strain>
        <strain evidence="2">Strain 318</strain>
    </source>
</reference>